<accession>A0ABV9SPB9</accession>
<dbReference type="EMBL" id="JBHSIY010000006">
    <property type="protein sequence ID" value="MFC4866917.1"/>
    <property type="molecule type" value="Genomic_DNA"/>
</dbReference>
<dbReference type="Pfam" id="PF13338">
    <property type="entry name" value="AbiEi_4"/>
    <property type="match status" value="1"/>
</dbReference>
<comment type="caution">
    <text evidence="2">The sequence shown here is derived from an EMBL/GenBank/DDBJ whole genome shotgun (WGS) entry which is preliminary data.</text>
</comment>
<dbReference type="InterPro" id="IPR025159">
    <property type="entry name" value="AbiEi_N"/>
</dbReference>
<proteinExistence type="predicted"/>
<keyword evidence="3" id="KW-1185">Reference proteome</keyword>
<organism evidence="2 3">
    <name type="scientific">Streptomonospora arabica</name>
    <dbReference type="NCBI Taxonomy" id="412417"/>
    <lineage>
        <taxon>Bacteria</taxon>
        <taxon>Bacillati</taxon>
        <taxon>Actinomycetota</taxon>
        <taxon>Actinomycetes</taxon>
        <taxon>Streptosporangiales</taxon>
        <taxon>Nocardiopsidaceae</taxon>
        <taxon>Streptomonospora</taxon>
    </lineage>
</organism>
<name>A0ABV9SPB9_9ACTN</name>
<feature type="domain" description="AbiEi antitoxin N-terminal" evidence="1">
    <location>
        <begin position="15"/>
        <end position="57"/>
    </location>
</feature>
<dbReference type="RefSeq" id="WP_344143468.1">
    <property type="nucleotide sequence ID" value="NZ_BAAAQI010000007.1"/>
</dbReference>
<reference evidence="3" key="1">
    <citation type="journal article" date="2019" name="Int. J. Syst. Evol. Microbiol.">
        <title>The Global Catalogue of Microorganisms (GCM) 10K type strain sequencing project: providing services to taxonomists for standard genome sequencing and annotation.</title>
        <authorList>
            <consortium name="The Broad Institute Genomics Platform"/>
            <consortium name="The Broad Institute Genome Sequencing Center for Infectious Disease"/>
            <person name="Wu L."/>
            <person name="Ma J."/>
        </authorList>
    </citation>
    <scope>NUCLEOTIDE SEQUENCE [LARGE SCALE GENOMIC DNA]</scope>
    <source>
        <strain evidence="3">CGMCC 4.7304</strain>
    </source>
</reference>
<sequence>MSESERSRLPGLRGLAAGQHGVVTRAQALACGLSRARIDGLVRRGRWQRVHTGVYLVHPSGGGDPPLAARVMAVQLALGPSAVAVGPTAVRLWGLHGLPPGGAPERVHVAVPGGGSSSAAGTLRRYAWRPPVGEVAVRGGIRLTTPGRTLRDAVLVSDRLTAVSILDSAVQRGAVAADQLPGLRTANAGRPGAVRTGAWWSLADGRAQSSLESRIRLVCHDAGVPPETLQYPVYRADGTLAGRADLAWPSRGVIAEADGRGPHALPEALYVDRRRQNSMVSTPERLVMLRFTWRDLQRPDEIAAAVRDACRTSDRGRG</sequence>
<dbReference type="Proteomes" id="UP001595858">
    <property type="component" value="Unassembled WGS sequence"/>
</dbReference>
<evidence type="ECO:0000313" key="2">
    <source>
        <dbReference type="EMBL" id="MFC4866917.1"/>
    </source>
</evidence>
<evidence type="ECO:0000313" key="3">
    <source>
        <dbReference type="Proteomes" id="UP001595858"/>
    </source>
</evidence>
<evidence type="ECO:0000259" key="1">
    <source>
        <dbReference type="Pfam" id="PF13338"/>
    </source>
</evidence>
<gene>
    <name evidence="2" type="ORF">ACFPCZ_09770</name>
</gene>
<protein>
    <submittedName>
        <fullName evidence="2">Type IV toxin-antitoxin system AbiEi family antitoxin domain-containing protein</fullName>
    </submittedName>
</protein>